<keyword evidence="2 10" id="KW-0479">Metal-binding</keyword>
<dbReference type="InterPro" id="IPR050646">
    <property type="entry name" value="Cas1"/>
</dbReference>
<evidence type="ECO:0000256" key="4">
    <source>
        <dbReference type="ARBA" id="ARBA00022801"/>
    </source>
</evidence>
<dbReference type="Gene3D" id="3.100.10.20">
    <property type="entry name" value="CRISPR-associated endonuclease Cas1, N-terminal domain"/>
    <property type="match status" value="1"/>
</dbReference>
<keyword evidence="5 10" id="KW-0460">Magnesium</keyword>
<reference evidence="11 12" key="1">
    <citation type="submission" date="2020-08" db="EMBL/GenBank/DDBJ databases">
        <title>Genome public.</title>
        <authorList>
            <person name="Liu C."/>
            <person name="Sun Q."/>
        </authorList>
    </citation>
    <scope>NUCLEOTIDE SEQUENCE [LARGE SCALE GENOMIC DNA]</scope>
    <source>
        <strain evidence="11 12">NSJ-27</strain>
    </source>
</reference>
<dbReference type="GO" id="GO:0004519">
    <property type="term" value="F:endonuclease activity"/>
    <property type="evidence" value="ECO:0007669"/>
    <property type="project" value="UniProtKB-KW"/>
</dbReference>
<evidence type="ECO:0000256" key="2">
    <source>
        <dbReference type="ARBA" id="ARBA00022723"/>
    </source>
</evidence>
<evidence type="ECO:0000256" key="1">
    <source>
        <dbReference type="ARBA" id="ARBA00022722"/>
    </source>
</evidence>
<proteinExistence type="inferred from homology"/>
<dbReference type="Pfam" id="PF01867">
    <property type="entry name" value="Cas_Cas1"/>
    <property type="match status" value="1"/>
</dbReference>
<organism evidence="11 12">
    <name type="scientific">Clostridium facile</name>
    <dbReference type="NCBI Taxonomy" id="2763035"/>
    <lineage>
        <taxon>Bacteria</taxon>
        <taxon>Bacillati</taxon>
        <taxon>Bacillota</taxon>
        <taxon>Clostridia</taxon>
        <taxon>Eubacteriales</taxon>
        <taxon>Clostridiaceae</taxon>
        <taxon>Clostridium</taxon>
    </lineage>
</organism>
<keyword evidence="1 10" id="KW-0540">Nuclease</keyword>
<evidence type="ECO:0000256" key="7">
    <source>
        <dbReference type="ARBA" id="ARBA00023125"/>
    </source>
</evidence>
<feature type="binding site" evidence="10">
    <location>
        <position position="166"/>
    </location>
    <ligand>
        <name>Mn(2+)</name>
        <dbReference type="ChEBI" id="CHEBI:29035"/>
    </ligand>
</feature>
<comment type="caution">
    <text evidence="11">The sequence shown here is derived from an EMBL/GenBank/DDBJ whole genome shotgun (WGS) entry which is preliminary data.</text>
</comment>
<evidence type="ECO:0000256" key="3">
    <source>
        <dbReference type="ARBA" id="ARBA00022759"/>
    </source>
</evidence>
<dbReference type="PANTHER" id="PTHR34353">
    <property type="entry name" value="CRISPR-ASSOCIATED ENDONUCLEASE CAS1 1"/>
    <property type="match status" value="1"/>
</dbReference>
<dbReference type="EC" id="3.1.-.-" evidence="10"/>
<gene>
    <name evidence="11" type="primary">cas1c</name>
    <name evidence="10" type="synonym">cas1</name>
    <name evidence="11" type="ORF">H8Z77_04400</name>
</gene>
<evidence type="ECO:0000256" key="5">
    <source>
        <dbReference type="ARBA" id="ARBA00022842"/>
    </source>
</evidence>
<keyword evidence="4 10" id="KW-0378">Hydrolase</keyword>
<feature type="binding site" evidence="10">
    <location>
        <position position="234"/>
    </location>
    <ligand>
        <name>Mn(2+)</name>
        <dbReference type="ChEBI" id="CHEBI:29035"/>
    </ligand>
</feature>
<evidence type="ECO:0000256" key="6">
    <source>
        <dbReference type="ARBA" id="ARBA00023118"/>
    </source>
</evidence>
<comment type="cofactor">
    <cofactor evidence="10">
        <name>Mg(2+)</name>
        <dbReference type="ChEBI" id="CHEBI:18420"/>
    </cofactor>
    <cofactor evidence="10">
        <name>Mn(2+)</name>
        <dbReference type="ChEBI" id="CHEBI:29035"/>
    </cofactor>
</comment>
<sequence length="343" mass="39073">MRKLLNTLYVVSPERYLALEGETVLVLEQGKTVARVPLHNLEGIVTFGYTGASPALMGACVKHNISLCFMSQHGRFLASVAGEMKGNVVLRKQQYRISDDETQSVRIARNMIVGKLHNSRWILERATRDHPLQVDVEELKKVSSNLAGSINQLMESSSLDEIRGIEGNAASQYFSMIDQLILRNKQDFFFRERNRRPPLDNMNAMLSFLYTLLANDCTSALSSVGLDPYVGFLHCERPGRASLAMDFMEELRAPFVDRFVIGLVNRNMVKPTDFIQKENGAVLMTDSGRNTIIKAWQQKKKEVIKHPFLEEKIEWGLIPYAQSLLLARYIRGELDEYPVFLWK</sequence>
<evidence type="ECO:0000256" key="8">
    <source>
        <dbReference type="ARBA" id="ARBA00023211"/>
    </source>
</evidence>
<accession>A0ABR7IQ66</accession>
<comment type="function">
    <text evidence="10">CRISPR (clustered regularly interspaced short palindromic repeat), is an adaptive immune system that provides protection against mobile genetic elements (viruses, transposable elements and conjugative plasmids). CRISPR clusters contain spacers, sequences complementary to antecedent mobile elements, and target invading nucleic acids. CRISPR clusters are transcribed and processed into CRISPR RNA (crRNA). Acts as a dsDNA endonuclease. Involved in the integration of spacer DNA into the CRISPR cassette.</text>
</comment>
<evidence type="ECO:0000256" key="9">
    <source>
        <dbReference type="ARBA" id="ARBA00038592"/>
    </source>
</evidence>
<dbReference type="HAMAP" id="MF_01470">
    <property type="entry name" value="Cas1"/>
    <property type="match status" value="1"/>
</dbReference>
<keyword evidence="8 10" id="KW-0464">Manganese</keyword>
<dbReference type="Gene3D" id="1.20.120.920">
    <property type="entry name" value="CRISPR-associated endonuclease Cas1, C-terminal domain"/>
    <property type="match status" value="1"/>
</dbReference>
<keyword evidence="7 10" id="KW-0238">DNA-binding</keyword>
<name>A0ABR7IQ66_9CLOT</name>
<dbReference type="InterPro" id="IPR019856">
    <property type="entry name" value="CRISPR-assoc_Cas1_DVULG"/>
</dbReference>
<dbReference type="InterPro" id="IPR042211">
    <property type="entry name" value="CRISPR-assoc_Cas1_N"/>
</dbReference>
<dbReference type="InterPro" id="IPR002729">
    <property type="entry name" value="CRISPR-assoc_Cas1"/>
</dbReference>
<keyword evidence="3 10" id="KW-0255">Endonuclease</keyword>
<feature type="binding site" evidence="10">
    <location>
        <position position="249"/>
    </location>
    <ligand>
        <name>Mn(2+)</name>
        <dbReference type="ChEBI" id="CHEBI:29035"/>
    </ligand>
</feature>
<dbReference type="Proteomes" id="UP000649151">
    <property type="component" value="Unassembled WGS sequence"/>
</dbReference>
<keyword evidence="12" id="KW-1185">Reference proteome</keyword>
<dbReference type="CDD" id="cd09721">
    <property type="entry name" value="Cas1_I-C"/>
    <property type="match status" value="1"/>
</dbReference>
<evidence type="ECO:0000256" key="10">
    <source>
        <dbReference type="HAMAP-Rule" id="MF_01470"/>
    </source>
</evidence>
<dbReference type="NCBIfam" id="TIGR00287">
    <property type="entry name" value="cas1"/>
    <property type="match status" value="1"/>
</dbReference>
<evidence type="ECO:0000313" key="11">
    <source>
        <dbReference type="EMBL" id="MBC5787268.1"/>
    </source>
</evidence>
<comment type="subunit">
    <text evidence="9 10">Homodimer, forms a heterotetramer with a Cas2 homodimer.</text>
</comment>
<dbReference type="RefSeq" id="WP_186996296.1">
    <property type="nucleotide sequence ID" value="NZ_JACOQK010000001.1"/>
</dbReference>
<dbReference type="NCBIfam" id="TIGR03640">
    <property type="entry name" value="cas1_DVULG"/>
    <property type="match status" value="1"/>
</dbReference>
<dbReference type="EMBL" id="JACOQK010000001">
    <property type="protein sequence ID" value="MBC5787268.1"/>
    <property type="molecule type" value="Genomic_DNA"/>
</dbReference>
<protein>
    <recommendedName>
        <fullName evidence="10">CRISPR-associated endonuclease Cas1</fullName>
        <ecNumber evidence="10">3.1.-.-</ecNumber>
    </recommendedName>
</protein>
<comment type="similarity">
    <text evidence="10">Belongs to the CRISPR-associated endonuclease Cas1 family.</text>
</comment>
<evidence type="ECO:0000313" key="12">
    <source>
        <dbReference type="Proteomes" id="UP000649151"/>
    </source>
</evidence>
<keyword evidence="6 10" id="KW-0051">Antiviral defense</keyword>
<dbReference type="InterPro" id="IPR042206">
    <property type="entry name" value="CRISPR-assoc_Cas1_C"/>
</dbReference>
<dbReference type="PANTHER" id="PTHR34353:SF2">
    <property type="entry name" value="CRISPR-ASSOCIATED ENDONUCLEASE CAS1 1"/>
    <property type="match status" value="1"/>
</dbReference>